<dbReference type="Proteomes" id="UP000000305">
    <property type="component" value="Unassembled WGS sequence"/>
</dbReference>
<sequence>MKLKQLQSLGVTKNLVRFSKANKKATLEITSKGLVTLIMESLPQSHRHEKIGLSVRYSRKMYCPSPSALQYLPQGSPFHHSLSFHEFILRNISSMVPLLVLLDQPISLAGYVRQRFRFVHHRGRPIA</sequence>
<feature type="non-terminal residue" evidence="1">
    <location>
        <position position="1"/>
    </location>
</feature>
<dbReference type="KEGG" id="dpx:DAPPUDRAFT_337858"/>
<keyword evidence="2" id="KW-1185">Reference proteome</keyword>
<evidence type="ECO:0000313" key="1">
    <source>
        <dbReference type="EMBL" id="EFX61898.1"/>
    </source>
</evidence>
<dbReference type="HOGENOM" id="CLU_1976006_0_0_1"/>
<dbReference type="InParanoid" id="E9I282"/>
<dbReference type="AlphaFoldDB" id="E9I282"/>
<dbReference type="EMBL" id="GL734007">
    <property type="protein sequence ID" value="EFX61898.1"/>
    <property type="molecule type" value="Genomic_DNA"/>
</dbReference>
<evidence type="ECO:0000313" key="2">
    <source>
        <dbReference type="Proteomes" id="UP000000305"/>
    </source>
</evidence>
<reference evidence="1 2" key="1">
    <citation type="journal article" date="2011" name="Science">
        <title>The ecoresponsive genome of Daphnia pulex.</title>
        <authorList>
            <person name="Colbourne J.K."/>
            <person name="Pfrender M.E."/>
            <person name="Gilbert D."/>
            <person name="Thomas W.K."/>
            <person name="Tucker A."/>
            <person name="Oakley T.H."/>
            <person name="Tokishita S."/>
            <person name="Aerts A."/>
            <person name="Arnold G.J."/>
            <person name="Basu M.K."/>
            <person name="Bauer D.J."/>
            <person name="Caceres C.E."/>
            <person name="Carmel L."/>
            <person name="Casola C."/>
            <person name="Choi J.H."/>
            <person name="Detter J.C."/>
            <person name="Dong Q."/>
            <person name="Dusheyko S."/>
            <person name="Eads B.D."/>
            <person name="Frohlich T."/>
            <person name="Geiler-Samerotte K.A."/>
            <person name="Gerlach D."/>
            <person name="Hatcher P."/>
            <person name="Jogdeo S."/>
            <person name="Krijgsveld J."/>
            <person name="Kriventseva E.V."/>
            <person name="Kultz D."/>
            <person name="Laforsch C."/>
            <person name="Lindquist E."/>
            <person name="Lopez J."/>
            <person name="Manak J.R."/>
            <person name="Muller J."/>
            <person name="Pangilinan J."/>
            <person name="Patwardhan R.P."/>
            <person name="Pitluck S."/>
            <person name="Pritham E.J."/>
            <person name="Rechtsteiner A."/>
            <person name="Rho M."/>
            <person name="Rogozin I.B."/>
            <person name="Sakarya O."/>
            <person name="Salamov A."/>
            <person name="Schaack S."/>
            <person name="Shapiro H."/>
            <person name="Shiga Y."/>
            <person name="Skalitzky C."/>
            <person name="Smith Z."/>
            <person name="Souvorov A."/>
            <person name="Sung W."/>
            <person name="Tang Z."/>
            <person name="Tsuchiya D."/>
            <person name="Tu H."/>
            <person name="Vos H."/>
            <person name="Wang M."/>
            <person name="Wolf Y.I."/>
            <person name="Yamagata H."/>
            <person name="Yamada T."/>
            <person name="Ye Y."/>
            <person name="Shaw J.R."/>
            <person name="Andrews J."/>
            <person name="Crease T.J."/>
            <person name="Tang H."/>
            <person name="Lucas S.M."/>
            <person name="Robertson H.M."/>
            <person name="Bork P."/>
            <person name="Koonin E.V."/>
            <person name="Zdobnov E.M."/>
            <person name="Grigoriev I.V."/>
            <person name="Lynch M."/>
            <person name="Boore J.L."/>
        </authorList>
    </citation>
    <scope>NUCLEOTIDE SEQUENCE [LARGE SCALE GENOMIC DNA]</scope>
</reference>
<proteinExistence type="predicted"/>
<name>E9I282_DAPPU</name>
<protein>
    <submittedName>
        <fullName evidence="1">Uncharacterized protein</fullName>
    </submittedName>
</protein>
<gene>
    <name evidence="1" type="ORF">DAPPUDRAFT_337858</name>
</gene>
<accession>E9I282</accession>
<organism evidence="1 2">
    <name type="scientific">Daphnia pulex</name>
    <name type="common">Water flea</name>
    <dbReference type="NCBI Taxonomy" id="6669"/>
    <lineage>
        <taxon>Eukaryota</taxon>
        <taxon>Metazoa</taxon>
        <taxon>Ecdysozoa</taxon>
        <taxon>Arthropoda</taxon>
        <taxon>Crustacea</taxon>
        <taxon>Branchiopoda</taxon>
        <taxon>Diplostraca</taxon>
        <taxon>Cladocera</taxon>
        <taxon>Anomopoda</taxon>
        <taxon>Daphniidae</taxon>
        <taxon>Daphnia</taxon>
    </lineage>
</organism>